<evidence type="ECO:0000313" key="1">
    <source>
        <dbReference type="EMBL" id="PKA56043.1"/>
    </source>
</evidence>
<reference evidence="1 2" key="1">
    <citation type="journal article" date="2017" name="Nature">
        <title>The Apostasia genome and the evolution of orchids.</title>
        <authorList>
            <person name="Zhang G.Q."/>
            <person name="Liu K.W."/>
            <person name="Li Z."/>
            <person name="Lohaus R."/>
            <person name="Hsiao Y.Y."/>
            <person name="Niu S.C."/>
            <person name="Wang J.Y."/>
            <person name="Lin Y.C."/>
            <person name="Xu Q."/>
            <person name="Chen L.J."/>
            <person name="Yoshida K."/>
            <person name="Fujiwara S."/>
            <person name="Wang Z.W."/>
            <person name="Zhang Y.Q."/>
            <person name="Mitsuda N."/>
            <person name="Wang M."/>
            <person name="Liu G.H."/>
            <person name="Pecoraro L."/>
            <person name="Huang H.X."/>
            <person name="Xiao X.J."/>
            <person name="Lin M."/>
            <person name="Wu X.Y."/>
            <person name="Wu W.L."/>
            <person name="Chen Y.Y."/>
            <person name="Chang S.B."/>
            <person name="Sakamoto S."/>
            <person name="Ohme-Takagi M."/>
            <person name="Yagi M."/>
            <person name="Zeng S.J."/>
            <person name="Shen C.Y."/>
            <person name="Yeh C.M."/>
            <person name="Luo Y.B."/>
            <person name="Tsai W.C."/>
            <person name="Van de Peer Y."/>
            <person name="Liu Z.J."/>
        </authorList>
    </citation>
    <scope>NUCLEOTIDE SEQUENCE [LARGE SCALE GENOMIC DNA]</scope>
    <source>
        <strain evidence="2">cv. Shenzhen</strain>
        <tissue evidence="1">Stem</tissue>
    </source>
</reference>
<name>A0A2I0AKF7_9ASPA</name>
<organism evidence="1 2">
    <name type="scientific">Apostasia shenzhenica</name>
    <dbReference type="NCBI Taxonomy" id="1088818"/>
    <lineage>
        <taxon>Eukaryota</taxon>
        <taxon>Viridiplantae</taxon>
        <taxon>Streptophyta</taxon>
        <taxon>Embryophyta</taxon>
        <taxon>Tracheophyta</taxon>
        <taxon>Spermatophyta</taxon>
        <taxon>Magnoliopsida</taxon>
        <taxon>Liliopsida</taxon>
        <taxon>Asparagales</taxon>
        <taxon>Orchidaceae</taxon>
        <taxon>Apostasioideae</taxon>
        <taxon>Apostasia</taxon>
    </lineage>
</organism>
<dbReference type="OrthoDB" id="756827at2759"/>
<sequence>MPVQLVAVAAAAKLKLLAVGGHGNCRLLPALLLPFILRVPFAARVPPSLTGAAHAVRLLVFQLRSMLLQRSPAANGRRTTARTLGMLYNRVAGSGRSLIGESDAEALYALSMASL</sequence>
<keyword evidence="2" id="KW-1185">Reference proteome</keyword>
<evidence type="ECO:0000313" key="2">
    <source>
        <dbReference type="Proteomes" id="UP000236161"/>
    </source>
</evidence>
<gene>
    <name evidence="1" type="ORF">AXF42_Ash015528</name>
</gene>
<dbReference type="AlphaFoldDB" id="A0A2I0AKF7"/>
<proteinExistence type="predicted"/>
<dbReference type="PANTHER" id="PTHR38925">
    <property type="entry name" value="PROTEIN, PUTATIVE-RELATED"/>
    <property type="match status" value="1"/>
</dbReference>
<protein>
    <submittedName>
        <fullName evidence="1">Uncharacterized protein</fullName>
    </submittedName>
</protein>
<accession>A0A2I0AKF7</accession>
<dbReference type="PANTHER" id="PTHR38925:SF1">
    <property type="entry name" value="PROTEIN, PUTATIVE-RELATED"/>
    <property type="match status" value="1"/>
</dbReference>
<dbReference type="Proteomes" id="UP000236161">
    <property type="component" value="Unassembled WGS sequence"/>
</dbReference>
<dbReference type="EMBL" id="KZ451975">
    <property type="protein sequence ID" value="PKA56043.1"/>
    <property type="molecule type" value="Genomic_DNA"/>
</dbReference>